<evidence type="ECO:0000256" key="2">
    <source>
        <dbReference type="ARBA" id="ARBA00022771"/>
    </source>
</evidence>
<dbReference type="PROSITE" id="PS50016">
    <property type="entry name" value="ZF_PHD_2"/>
    <property type="match status" value="1"/>
</dbReference>
<feature type="compositionally biased region" description="Low complexity" evidence="5">
    <location>
        <begin position="729"/>
        <end position="744"/>
    </location>
</feature>
<feature type="compositionally biased region" description="Basic and acidic residues" evidence="5">
    <location>
        <begin position="965"/>
        <end position="981"/>
    </location>
</feature>
<keyword evidence="3" id="KW-0862">Zinc</keyword>
<dbReference type="InterPro" id="IPR001841">
    <property type="entry name" value="Znf_RING"/>
</dbReference>
<keyword evidence="1" id="KW-0479">Metal-binding</keyword>
<evidence type="ECO:0000256" key="3">
    <source>
        <dbReference type="ARBA" id="ARBA00022833"/>
    </source>
</evidence>
<feature type="compositionally biased region" description="Polar residues" evidence="5">
    <location>
        <begin position="1163"/>
        <end position="1173"/>
    </location>
</feature>
<feature type="compositionally biased region" description="Basic and acidic residues" evidence="5">
    <location>
        <begin position="917"/>
        <end position="928"/>
    </location>
</feature>
<keyword evidence="2 4" id="KW-0863">Zinc-finger</keyword>
<sequence>MDLEFNTEDVLDEAILGYGNRNEDFVLENERCGICMDVIIDRGVLDCCDNWFCFACIDNWATITNVCPLCKNEFQMITCIPVYDTIGSSKVAEDSLSRDDDWSVQVENKTLSFPSYYINEDAVICLDGDGCKIRNGVPSTEGDLPLDTSIACDSCDIWYHAVCVDFNPESTFESSWLCPRCVIDEVPQRSDGLATHRPGGLYVEKNHGPESSVEAAFSGKVSVAVADAGETAVVVSLVEEEQKANIYVNFPQEKKLDSKNDGENNMSLCNFTTSISASEAPDDVMQPKFDLQDTSLVLSLARDVSLGSDMEPSRLFNSETGNIKVSHSPPAPSLDSLLTISEVFENETAVNLHLGLSVGSSCSDQATGDAIQQKNDSEKPSLCVAVEKPTVEVNENVAGITDQESTEAGDIKRKLLEKSRDDASVERDKNIDMEMEPRKKARLDGKAPTTQKEQLAASVLNHKIRNIPEKKASSQDIMSIVQEGKHKSSAASSHPKSRENHTEDRDCSSGPRVKKIMRRASENKESSSVVESLRQEIRDAVKNKSTLGLGKNDIFDVKLLTAFRAAITGPKDEPAKKMDCSIVNAKRLMLQKGKTRENLTKKIYGNTSGRRRRAWDRDWEIEFWKHRCASGEPAKVETLKSVLDLLRRSSSVETSEVENSSKGEVKDSILSRLYLADASVFPRKEDIKPFSSITGGGVPSPENSLKDTPGKVSEPNSDRRDFSPVCAKSSGSSATSSTNSTKRSVQTSKSEAASRMALENRTGKPSSISMSSGSKVKANSMKENPGKSDDVKKDKRKWALEVLARKTALLNKDTNQEKQEDNSLLRGNYPLLAQLPADMRPVLAAVRASKVSYPVRQAQVYRLAEHFLKIANLPVIRRTAETELAVADAVNIEKDICERSGSKLVYVNLCSQMLSQRKDNSRPRRVEGTADEEESSNDNGSSVNAEEALKLAGLVSDSPPSTPKRVNDMTEKDEEPVHSKEEDPDNLFDLDSHPELDIYGDFEYDLEGEYMDSSVLTGASLASQSQQERSNSKMKVILSSFNCERTAVDDTFSHPPENVKSGSLQTKVDSPSQGNEEGISTLEVNSTSSLCTDEMGGNISLAEYEELYGPDKEPLVDLSCYDNVVRAENILPSGKDFSDFVSERCKENSSVEEGRHVEHESATGESSPCPSSTIKEERKKDGNSNSDKQTDLPCSVSKKVEAYIKAHIRPLCSSGVISVEQYRWAVSKTTDKVMKFHSKAKNANFLIKEGDKVKKLAEQYVEAAQAKK</sequence>
<accession>A0AAV7EK53</accession>
<dbReference type="GO" id="GO:0016567">
    <property type="term" value="P:protein ubiquitination"/>
    <property type="evidence" value="ECO:0007669"/>
    <property type="project" value="TreeGrafter"/>
</dbReference>
<feature type="compositionally biased region" description="Basic and acidic residues" evidence="5">
    <location>
        <begin position="419"/>
        <end position="445"/>
    </location>
</feature>
<evidence type="ECO:0000313" key="9">
    <source>
        <dbReference type="Proteomes" id="UP000825729"/>
    </source>
</evidence>
<feature type="region of interest" description="Disordered" evidence="5">
    <location>
        <begin position="917"/>
        <end position="992"/>
    </location>
</feature>
<evidence type="ECO:0000256" key="5">
    <source>
        <dbReference type="SAM" id="MobiDB-lite"/>
    </source>
</evidence>
<feature type="domain" description="PHD-type" evidence="6">
    <location>
        <begin position="64"/>
        <end position="184"/>
    </location>
</feature>
<dbReference type="InterPro" id="IPR019787">
    <property type="entry name" value="Znf_PHD-finger"/>
</dbReference>
<feature type="compositionally biased region" description="Basic and acidic residues" evidence="5">
    <location>
        <begin position="496"/>
        <end position="507"/>
    </location>
</feature>
<feature type="region of interest" description="Disordered" evidence="5">
    <location>
        <begin position="1149"/>
        <end position="1192"/>
    </location>
</feature>
<dbReference type="Proteomes" id="UP000825729">
    <property type="component" value="Unassembled WGS sequence"/>
</dbReference>
<evidence type="ECO:0000259" key="6">
    <source>
        <dbReference type="PROSITE" id="PS50016"/>
    </source>
</evidence>
<feature type="compositionally biased region" description="Basic and acidic residues" evidence="5">
    <location>
        <begin position="1149"/>
        <end position="1162"/>
    </location>
</feature>
<dbReference type="SUPFAM" id="SSF57850">
    <property type="entry name" value="RING/U-box"/>
    <property type="match status" value="1"/>
</dbReference>
<dbReference type="PROSITE" id="PS50089">
    <property type="entry name" value="ZF_RING_2"/>
    <property type="match status" value="1"/>
</dbReference>
<feature type="region of interest" description="Disordered" evidence="5">
    <location>
        <begin position="1052"/>
        <end position="1078"/>
    </location>
</feature>
<gene>
    <name evidence="8" type="ORF">H6P81_014384</name>
</gene>
<dbReference type="InterPro" id="IPR001965">
    <property type="entry name" value="Znf_PHD"/>
</dbReference>
<feature type="region of interest" description="Disordered" evidence="5">
    <location>
        <begin position="482"/>
        <end position="513"/>
    </location>
</feature>
<feature type="region of interest" description="Disordered" evidence="5">
    <location>
        <begin position="687"/>
        <end position="793"/>
    </location>
</feature>
<keyword evidence="9" id="KW-1185">Reference proteome</keyword>
<evidence type="ECO:0000256" key="1">
    <source>
        <dbReference type="ARBA" id="ARBA00022723"/>
    </source>
</evidence>
<proteinExistence type="predicted"/>
<dbReference type="PANTHER" id="PTHR15315">
    <property type="entry name" value="RING FINGER PROTEIN 41, 151"/>
    <property type="match status" value="1"/>
</dbReference>
<feature type="compositionally biased region" description="Polar residues" evidence="5">
    <location>
        <begin position="1060"/>
        <end position="1075"/>
    </location>
</feature>
<dbReference type="AlphaFoldDB" id="A0AAV7EK53"/>
<dbReference type="SMART" id="SM00249">
    <property type="entry name" value="PHD"/>
    <property type="match status" value="1"/>
</dbReference>
<comment type="caution">
    <text evidence="8">The sequence shown here is derived from an EMBL/GenBank/DDBJ whole genome shotgun (WGS) entry which is preliminary data.</text>
</comment>
<name>A0AAV7EK53_ARIFI</name>
<feature type="domain" description="RING-type" evidence="7">
    <location>
        <begin position="32"/>
        <end position="71"/>
    </location>
</feature>
<protein>
    <submittedName>
        <fullName evidence="8">Uncharacterized protein</fullName>
    </submittedName>
</protein>
<evidence type="ECO:0000256" key="4">
    <source>
        <dbReference type="PROSITE-ProRule" id="PRU00175"/>
    </source>
</evidence>
<feature type="compositionally biased region" description="Basic and acidic residues" evidence="5">
    <location>
        <begin position="784"/>
        <end position="793"/>
    </location>
</feature>
<dbReference type="Gene3D" id="3.30.40.10">
    <property type="entry name" value="Zinc/RING finger domain, C3HC4 (zinc finger)"/>
    <property type="match status" value="2"/>
</dbReference>
<dbReference type="GO" id="GO:0008270">
    <property type="term" value="F:zinc ion binding"/>
    <property type="evidence" value="ECO:0007669"/>
    <property type="project" value="UniProtKB-KW"/>
</dbReference>
<organism evidence="8 9">
    <name type="scientific">Aristolochia fimbriata</name>
    <name type="common">White veined hardy Dutchman's pipe vine</name>
    <dbReference type="NCBI Taxonomy" id="158543"/>
    <lineage>
        <taxon>Eukaryota</taxon>
        <taxon>Viridiplantae</taxon>
        <taxon>Streptophyta</taxon>
        <taxon>Embryophyta</taxon>
        <taxon>Tracheophyta</taxon>
        <taxon>Spermatophyta</taxon>
        <taxon>Magnoliopsida</taxon>
        <taxon>Magnoliidae</taxon>
        <taxon>Piperales</taxon>
        <taxon>Aristolochiaceae</taxon>
        <taxon>Aristolochia</taxon>
    </lineage>
</organism>
<dbReference type="PANTHER" id="PTHR15315:SF26">
    <property type="entry name" value="E3 UBIQUITIN-PROTEIN LIGASE NRDP1"/>
    <property type="match status" value="1"/>
</dbReference>
<dbReference type="InterPro" id="IPR011011">
    <property type="entry name" value="Znf_FYVE_PHD"/>
</dbReference>
<dbReference type="SUPFAM" id="SSF57903">
    <property type="entry name" value="FYVE/PHD zinc finger"/>
    <property type="match status" value="1"/>
</dbReference>
<evidence type="ECO:0000259" key="7">
    <source>
        <dbReference type="PROSITE" id="PS50089"/>
    </source>
</evidence>
<dbReference type="SMART" id="SM00184">
    <property type="entry name" value="RING"/>
    <property type="match status" value="2"/>
</dbReference>
<reference evidence="8 9" key="1">
    <citation type="submission" date="2021-07" db="EMBL/GenBank/DDBJ databases">
        <title>The Aristolochia fimbriata genome: insights into angiosperm evolution, floral development and chemical biosynthesis.</title>
        <authorList>
            <person name="Jiao Y."/>
        </authorList>
    </citation>
    <scope>NUCLEOTIDE SEQUENCE [LARGE SCALE GENOMIC DNA]</scope>
    <source>
        <strain evidence="8">IBCAS-2021</strain>
        <tissue evidence="8">Leaf</tissue>
    </source>
</reference>
<dbReference type="EMBL" id="JAINDJ010000005">
    <property type="protein sequence ID" value="KAG9448256.1"/>
    <property type="molecule type" value="Genomic_DNA"/>
</dbReference>
<dbReference type="GO" id="GO:0061630">
    <property type="term" value="F:ubiquitin protein ligase activity"/>
    <property type="evidence" value="ECO:0007669"/>
    <property type="project" value="TreeGrafter"/>
</dbReference>
<feature type="region of interest" description="Disordered" evidence="5">
    <location>
        <begin position="419"/>
        <end position="452"/>
    </location>
</feature>
<dbReference type="Pfam" id="PF00628">
    <property type="entry name" value="PHD"/>
    <property type="match status" value="1"/>
</dbReference>
<evidence type="ECO:0000313" key="8">
    <source>
        <dbReference type="EMBL" id="KAG9448256.1"/>
    </source>
</evidence>
<dbReference type="InterPro" id="IPR013083">
    <property type="entry name" value="Znf_RING/FYVE/PHD"/>
</dbReference>